<keyword evidence="3" id="KW-1185">Reference proteome</keyword>
<feature type="transmembrane region" description="Helical" evidence="1">
    <location>
        <begin position="177"/>
        <end position="207"/>
    </location>
</feature>
<dbReference type="InterPro" id="IPR018650">
    <property type="entry name" value="STSV1_Orf64"/>
</dbReference>
<dbReference type="Pfam" id="PF09852">
    <property type="entry name" value="DUF2079"/>
    <property type="match status" value="1"/>
</dbReference>
<sequence>MIPAFNTFPGTRTQTRWSWPQVTTIVVTCLFVSFQLIVSVHKFYNMEATTMDLGAFEQEMWNISHGNWWAFSSVFQAPAVSIDGFLWIYPIAYGFRFLGGAVFLFALQSTATAISAWGIYRAARLHGLSEWQAAVVSMAFLLYPAIIGGSQFDFHPDFIALPFLIWAYVAYQAESKILSSILFLCAALSKNVAIISIGAFGFGLILWQHRIRDGLITLGGSLLFFFVEMDWIIPQYFDGGMTQHNKHLYAYLGHGYIGMLAGIVTHFSLVAHHLSHEESYFIWILGPVLGLSLLGAASTPAMLSLLFLNALSLFPNQRYLTSQYQVILAGWLFLALIEALERFKNRRSRLLFGISLTTMILETSFLSVNILPLLSVTHPRTWTATQQANRHLSRNSVIWTQNRLGPWLYRYDLLGVDRQVALGLATGTLPELWHEAGSNHVTTDIVAAQPTTPYLADVLAHALHSGYHVSFHQGPLFIVSGMRHFRIPPQAPFAAGWQPRTPSWDIPIWTQKILLGHLNWNTQSLQVSQRTRGMIFAPIAVAFTPGLYHIAVTVHSPRPTQSVVLGKIIAGRYVADIMSGMSHDTLTVDVRHHENLAIALWTSGHQNFSLSGLTISQ</sequence>
<feature type="transmembrane region" description="Helical" evidence="1">
    <location>
        <begin position="22"/>
        <end position="44"/>
    </location>
</feature>
<feature type="transmembrane region" description="Helical" evidence="1">
    <location>
        <begin position="281"/>
        <end position="303"/>
    </location>
</feature>
<dbReference type="EMBL" id="CP019454">
    <property type="protein sequence ID" value="AUW93098.1"/>
    <property type="molecule type" value="Genomic_DNA"/>
</dbReference>
<evidence type="ECO:0000313" key="2">
    <source>
        <dbReference type="EMBL" id="AUW93098.1"/>
    </source>
</evidence>
<accession>A0ABM6RP01</accession>
<feature type="transmembrane region" description="Helical" evidence="1">
    <location>
        <begin position="323"/>
        <end position="340"/>
    </location>
</feature>
<protein>
    <recommendedName>
        <fullName evidence="4">Glycosyltransferase RgtA/B/C/D-like domain-containing protein</fullName>
    </recommendedName>
</protein>
<evidence type="ECO:0008006" key="4">
    <source>
        <dbReference type="Google" id="ProtNLM"/>
    </source>
</evidence>
<feature type="transmembrane region" description="Helical" evidence="1">
    <location>
        <begin position="352"/>
        <end position="374"/>
    </location>
</feature>
<keyword evidence="1" id="KW-0472">Membrane</keyword>
<keyword evidence="1" id="KW-1133">Transmembrane helix</keyword>
<feature type="transmembrane region" description="Helical" evidence="1">
    <location>
        <begin position="214"/>
        <end position="233"/>
    </location>
</feature>
<feature type="transmembrane region" description="Helical" evidence="1">
    <location>
        <begin position="131"/>
        <end position="147"/>
    </location>
</feature>
<name>A0ABM6RP01_9FIRM</name>
<dbReference type="Proteomes" id="UP000325292">
    <property type="component" value="Chromosome"/>
</dbReference>
<gene>
    <name evidence="2" type="ORF">BXT84_03305</name>
</gene>
<reference evidence="2 3" key="1">
    <citation type="journal article" date="2019" name="Sci. Rep.">
        <title>Sulfobacillus thermotolerans: new insights into resistance and metabolic capacities of acidophilic chemolithotrophs.</title>
        <authorList>
            <person name="Panyushkina A.E."/>
            <person name="Babenko V.V."/>
            <person name="Nikitina A.S."/>
            <person name="Selezneva O.V."/>
            <person name="Tsaplina I.A."/>
            <person name="Letarova M.A."/>
            <person name="Kostryukova E.S."/>
            <person name="Letarov A.V."/>
        </authorList>
    </citation>
    <scope>NUCLEOTIDE SEQUENCE [LARGE SCALE GENOMIC DNA]</scope>
    <source>
        <strain evidence="2 3">Kr1</strain>
    </source>
</reference>
<keyword evidence="1" id="KW-0812">Transmembrane</keyword>
<evidence type="ECO:0000256" key="1">
    <source>
        <dbReference type="SAM" id="Phobius"/>
    </source>
</evidence>
<organism evidence="2 3">
    <name type="scientific">Sulfobacillus thermotolerans</name>
    <dbReference type="NCBI Taxonomy" id="338644"/>
    <lineage>
        <taxon>Bacteria</taxon>
        <taxon>Bacillati</taxon>
        <taxon>Bacillota</taxon>
        <taxon>Clostridia</taxon>
        <taxon>Eubacteriales</taxon>
        <taxon>Clostridiales Family XVII. Incertae Sedis</taxon>
        <taxon>Sulfobacillus</taxon>
    </lineage>
</organism>
<feature type="transmembrane region" description="Helical" evidence="1">
    <location>
        <begin position="248"/>
        <end position="269"/>
    </location>
</feature>
<evidence type="ECO:0000313" key="3">
    <source>
        <dbReference type="Proteomes" id="UP000325292"/>
    </source>
</evidence>
<proteinExistence type="predicted"/>